<protein>
    <submittedName>
        <fullName evidence="3">Transposase</fullName>
    </submittedName>
</protein>
<dbReference type="AlphaFoldDB" id="A0A1I7ZAA2"/>
<proteinExistence type="predicted"/>
<evidence type="ECO:0000256" key="1">
    <source>
        <dbReference type="SAM" id="MobiDB-lite"/>
    </source>
</evidence>
<accession>A0A1I7ZAA2</accession>
<keyword evidence="2" id="KW-1185">Reference proteome</keyword>
<dbReference type="Proteomes" id="UP000095287">
    <property type="component" value="Unplaced"/>
</dbReference>
<name>A0A1I7ZAA2_9BILA</name>
<organism evidence="2 3">
    <name type="scientific">Steinernema glaseri</name>
    <dbReference type="NCBI Taxonomy" id="37863"/>
    <lineage>
        <taxon>Eukaryota</taxon>
        <taxon>Metazoa</taxon>
        <taxon>Ecdysozoa</taxon>
        <taxon>Nematoda</taxon>
        <taxon>Chromadorea</taxon>
        <taxon>Rhabditida</taxon>
        <taxon>Tylenchina</taxon>
        <taxon>Panagrolaimomorpha</taxon>
        <taxon>Strongyloidoidea</taxon>
        <taxon>Steinernematidae</taxon>
        <taxon>Steinernema</taxon>
    </lineage>
</organism>
<feature type="compositionally biased region" description="Polar residues" evidence="1">
    <location>
        <begin position="61"/>
        <end position="70"/>
    </location>
</feature>
<feature type="compositionally biased region" description="Basic and acidic residues" evidence="1">
    <location>
        <begin position="1"/>
        <end position="25"/>
    </location>
</feature>
<evidence type="ECO:0000313" key="2">
    <source>
        <dbReference type="Proteomes" id="UP000095287"/>
    </source>
</evidence>
<sequence>MSDVAKCKKEADQSKRGKDDADKPKRLVTISYKRRKSRVTAHTSRKTEKDTRKKTVGVLYSSYQDNSYRD</sequence>
<evidence type="ECO:0000313" key="3">
    <source>
        <dbReference type="WBParaSite" id="L893_g24173.t1"/>
    </source>
</evidence>
<feature type="region of interest" description="Disordered" evidence="1">
    <location>
        <begin position="1"/>
        <end position="70"/>
    </location>
</feature>
<reference evidence="3" key="1">
    <citation type="submission" date="2016-11" db="UniProtKB">
        <authorList>
            <consortium name="WormBaseParasite"/>
        </authorList>
    </citation>
    <scope>IDENTIFICATION</scope>
</reference>
<dbReference type="WBParaSite" id="L893_g24173.t1">
    <property type="protein sequence ID" value="L893_g24173.t1"/>
    <property type="gene ID" value="L893_g24173"/>
</dbReference>